<dbReference type="InterPro" id="IPR050707">
    <property type="entry name" value="HTH_MetabolicPath_Reg"/>
</dbReference>
<evidence type="ECO:0000256" key="1">
    <source>
        <dbReference type="ARBA" id="ARBA00023015"/>
    </source>
</evidence>
<dbReference type="InterPro" id="IPR005471">
    <property type="entry name" value="Tscrpt_reg_IclR_N"/>
</dbReference>
<dbReference type="PANTHER" id="PTHR30136:SF35">
    <property type="entry name" value="HTH-TYPE TRANSCRIPTIONAL REGULATOR RV1719"/>
    <property type="match status" value="1"/>
</dbReference>
<reference evidence="6 7" key="1">
    <citation type="submission" date="2016-10" db="EMBL/GenBank/DDBJ databases">
        <authorList>
            <person name="de Groot N.N."/>
        </authorList>
    </citation>
    <scope>NUCLEOTIDE SEQUENCE [LARGE SCALE GENOMIC DNA]</scope>
    <source>
        <strain evidence="6 7">DSM 8512</strain>
    </source>
</reference>
<dbReference type="PROSITE" id="PS51077">
    <property type="entry name" value="HTH_ICLR"/>
    <property type="match status" value="1"/>
</dbReference>
<evidence type="ECO:0000259" key="4">
    <source>
        <dbReference type="PROSITE" id="PS51077"/>
    </source>
</evidence>
<protein>
    <submittedName>
        <fullName evidence="6">DNA-binding transcriptional regulator, IclR family</fullName>
    </submittedName>
</protein>
<dbReference type="GO" id="GO:0003677">
    <property type="term" value="F:DNA binding"/>
    <property type="evidence" value="ECO:0007669"/>
    <property type="project" value="UniProtKB-KW"/>
</dbReference>
<dbReference type="FunFam" id="1.10.10.10:FF:000056">
    <property type="entry name" value="IclR family transcriptional regulator"/>
    <property type="match status" value="1"/>
</dbReference>
<dbReference type="SUPFAM" id="SSF46785">
    <property type="entry name" value="Winged helix' DNA-binding domain"/>
    <property type="match status" value="1"/>
</dbReference>
<feature type="domain" description="IclR-ED" evidence="5">
    <location>
        <begin position="83"/>
        <end position="271"/>
    </location>
</feature>
<dbReference type="Pfam" id="PF01614">
    <property type="entry name" value="IclR_C"/>
    <property type="match status" value="1"/>
</dbReference>
<dbReference type="GO" id="GO:0045892">
    <property type="term" value="P:negative regulation of DNA-templated transcription"/>
    <property type="evidence" value="ECO:0007669"/>
    <property type="project" value="TreeGrafter"/>
</dbReference>
<evidence type="ECO:0000256" key="3">
    <source>
        <dbReference type="ARBA" id="ARBA00023163"/>
    </source>
</evidence>
<evidence type="ECO:0000256" key="2">
    <source>
        <dbReference type="ARBA" id="ARBA00023125"/>
    </source>
</evidence>
<dbReference type="InterPro" id="IPR036390">
    <property type="entry name" value="WH_DNA-bd_sf"/>
</dbReference>
<sequence length="281" mass="29570">MEYQSTLEQNDLKYGVNRMSSSLERGLTILDLLSRQPEGMAVGQVASELDLPPSGVHRMLKQLVDYGYVHQDGTKGAYMLGMKLPALGLSFLAQSGITDVAQPILDRLAAQSRQLVRLSVIDGGNLVWVAVAQGATTGLRYDPGREQGATAHLASSASGLAWLSTMSDEDALMKVAQQGFVQDCSGPGAPGSAADLIRRLEETRGKGYAISIDSFIPGMAAIAAPIRSADSVAIGSISVAGPSILLDVAQMEALAPALLDAAREMAHAAGASVYFRRQLRG</sequence>
<dbReference type="InterPro" id="IPR029016">
    <property type="entry name" value="GAF-like_dom_sf"/>
</dbReference>
<dbReference type="Gene3D" id="3.30.450.40">
    <property type="match status" value="1"/>
</dbReference>
<evidence type="ECO:0000313" key="6">
    <source>
        <dbReference type="EMBL" id="SEN26356.1"/>
    </source>
</evidence>
<dbReference type="AlphaFoldDB" id="A0A1H8F3X5"/>
<keyword evidence="2 6" id="KW-0238">DNA-binding</keyword>
<dbReference type="EMBL" id="FODE01000003">
    <property type="protein sequence ID" value="SEN26356.1"/>
    <property type="molecule type" value="Genomic_DNA"/>
</dbReference>
<dbReference type="SMART" id="SM00346">
    <property type="entry name" value="HTH_ICLR"/>
    <property type="match status" value="1"/>
</dbReference>
<gene>
    <name evidence="6" type="ORF">SAMN04489859_1003142</name>
</gene>
<dbReference type="Pfam" id="PF09339">
    <property type="entry name" value="HTH_IclR"/>
    <property type="match status" value="1"/>
</dbReference>
<proteinExistence type="predicted"/>
<dbReference type="InterPro" id="IPR036388">
    <property type="entry name" value="WH-like_DNA-bd_sf"/>
</dbReference>
<dbReference type="SUPFAM" id="SSF55781">
    <property type="entry name" value="GAF domain-like"/>
    <property type="match status" value="1"/>
</dbReference>
<keyword evidence="7" id="KW-1185">Reference proteome</keyword>
<evidence type="ECO:0000259" key="5">
    <source>
        <dbReference type="PROSITE" id="PS51078"/>
    </source>
</evidence>
<feature type="domain" description="HTH iclR-type" evidence="4">
    <location>
        <begin position="20"/>
        <end position="82"/>
    </location>
</feature>
<keyword evidence="1" id="KW-0805">Transcription regulation</keyword>
<organism evidence="6 7">
    <name type="scientific">Paracoccus alcaliphilus</name>
    <dbReference type="NCBI Taxonomy" id="34002"/>
    <lineage>
        <taxon>Bacteria</taxon>
        <taxon>Pseudomonadati</taxon>
        <taxon>Pseudomonadota</taxon>
        <taxon>Alphaproteobacteria</taxon>
        <taxon>Rhodobacterales</taxon>
        <taxon>Paracoccaceae</taxon>
        <taxon>Paracoccus</taxon>
    </lineage>
</organism>
<dbReference type="GO" id="GO:0003700">
    <property type="term" value="F:DNA-binding transcription factor activity"/>
    <property type="evidence" value="ECO:0007669"/>
    <property type="project" value="TreeGrafter"/>
</dbReference>
<name>A0A1H8F3X5_9RHOB</name>
<dbReference type="InterPro" id="IPR011991">
    <property type="entry name" value="ArsR-like_HTH"/>
</dbReference>
<dbReference type="InterPro" id="IPR014757">
    <property type="entry name" value="Tscrpt_reg_IclR_C"/>
</dbReference>
<accession>A0A1H8F3X5</accession>
<evidence type="ECO:0000313" key="7">
    <source>
        <dbReference type="Proteomes" id="UP000199054"/>
    </source>
</evidence>
<keyword evidence="3" id="KW-0804">Transcription</keyword>
<dbReference type="CDD" id="cd00090">
    <property type="entry name" value="HTH_ARSR"/>
    <property type="match status" value="1"/>
</dbReference>
<dbReference type="Gene3D" id="1.10.10.10">
    <property type="entry name" value="Winged helix-like DNA-binding domain superfamily/Winged helix DNA-binding domain"/>
    <property type="match status" value="1"/>
</dbReference>
<dbReference type="STRING" id="34002.SAMN04489859_1003142"/>
<dbReference type="PANTHER" id="PTHR30136">
    <property type="entry name" value="HELIX-TURN-HELIX TRANSCRIPTIONAL REGULATOR, ICLR FAMILY"/>
    <property type="match status" value="1"/>
</dbReference>
<dbReference type="Proteomes" id="UP000199054">
    <property type="component" value="Unassembled WGS sequence"/>
</dbReference>
<dbReference type="PROSITE" id="PS51078">
    <property type="entry name" value="ICLR_ED"/>
    <property type="match status" value="1"/>
</dbReference>